<dbReference type="EMBL" id="AACKMW020000009">
    <property type="protein sequence ID" value="MPB98661.1"/>
    <property type="molecule type" value="Genomic_DNA"/>
</dbReference>
<protein>
    <recommendedName>
        <fullName evidence="7">DNA 3'-5' helicase</fullName>
        <ecNumber evidence="7">5.6.2.4</ecNumber>
    </recommendedName>
</protein>
<dbReference type="PANTHER" id="PTHR11070">
    <property type="entry name" value="UVRD / RECB / PCRA DNA HELICASE FAMILY MEMBER"/>
    <property type="match status" value="1"/>
</dbReference>
<dbReference type="Pfam" id="PF13361">
    <property type="entry name" value="UvrD_C"/>
    <property type="match status" value="1"/>
</dbReference>
<comment type="caution">
    <text evidence="11">The sequence shown here is derived from an EMBL/GenBank/DDBJ whole genome shotgun (WGS) entry which is preliminary data.</text>
</comment>
<dbReference type="PROSITE" id="PS51198">
    <property type="entry name" value="UVRD_HELICASE_ATP_BIND"/>
    <property type="match status" value="1"/>
</dbReference>
<proteinExistence type="predicted"/>
<name>A0ABW9N322_9BACT</name>
<evidence type="ECO:0000256" key="2">
    <source>
        <dbReference type="ARBA" id="ARBA00022801"/>
    </source>
</evidence>
<keyword evidence="5" id="KW-0413">Isomerase</keyword>
<evidence type="ECO:0000256" key="5">
    <source>
        <dbReference type="ARBA" id="ARBA00023235"/>
    </source>
</evidence>
<dbReference type="Pfam" id="PF00580">
    <property type="entry name" value="UvrD-helicase"/>
    <property type="match status" value="1"/>
</dbReference>
<sequence length="492" mass="57699">MTMSNSFLTKLTPEQQEVVKCDFEDILLVNAYAGTGKTSTLVQFCKARSEYNILYLSYNSSMRKEAEEKFKELKNVSVKTMHSLAYETLEMSDYKTRLGNLRALDITHLFSDLNADYKNMYANTALKLIRKFCNSSFDMEGFIKDFYSNPKDYSLNDNMRKYMKTFIKELWNKIKTNAEFVYEHDFYLKEYQLSKPKLDYDFILVDEAQDINPCVIDIVLNQQHAKKVFIGDTYQSIYKFRGAENSLSFLSKKENSKTLYLTQSFRCPQAISNIANNYLKLLNAPRDFKGTLKTQQINTNQKTIIARTNAILFDFAIENIDKKMYFVGGIDSYSFDELLDIQNIVFKKFDFIKNKFYLNFQDLKELSSYATEAEEIDLKQKINILFKYIQSDIISLIKKIKSQSVKKESQADLILTTGHKSKGLEWDNVEILDDFINIREKLLESENFELQREEIHLFYVALTRTKGKLSMNEDFIIKDNEVKVIQERLEIK</sequence>
<keyword evidence="1 9" id="KW-0547">Nucleotide-binding</keyword>
<evidence type="ECO:0000256" key="3">
    <source>
        <dbReference type="ARBA" id="ARBA00022806"/>
    </source>
</evidence>
<dbReference type="PANTHER" id="PTHR11070:SF30">
    <property type="entry name" value="F-BOX DNA HELICASE 1"/>
    <property type="match status" value="1"/>
</dbReference>
<evidence type="ECO:0000256" key="6">
    <source>
        <dbReference type="ARBA" id="ARBA00034617"/>
    </source>
</evidence>
<evidence type="ECO:0000256" key="8">
    <source>
        <dbReference type="ARBA" id="ARBA00048988"/>
    </source>
</evidence>
<feature type="binding site" evidence="9">
    <location>
        <begin position="31"/>
        <end position="38"/>
    </location>
    <ligand>
        <name>ATP</name>
        <dbReference type="ChEBI" id="CHEBI:30616"/>
    </ligand>
</feature>
<evidence type="ECO:0000256" key="1">
    <source>
        <dbReference type="ARBA" id="ARBA00022741"/>
    </source>
</evidence>
<comment type="catalytic activity">
    <reaction evidence="6">
        <text>Couples ATP hydrolysis with the unwinding of duplex DNA by translocating in the 3'-5' direction.</text>
        <dbReference type="EC" id="5.6.2.4"/>
    </reaction>
</comment>
<dbReference type="InterPro" id="IPR014016">
    <property type="entry name" value="UvrD-like_ATP-bd"/>
</dbReference>
<comment type="catalytic activity">
    <reaction evidence="8">
        <text>ATP + H2O = ADP + phosphate + H(+)</text>
        <dbReference type="Rhea" id="RHEA:13065"/>
        <dbReference type="ChEBI" id="CHEBI:15377"/>
        <dbReference type="ChEBI" id="CHEBI:15378"/>
        <dbReference type="ChEBI" id="CHEBI:30616"/>
        <dbReference type="ChEBI" id="CHEBI:43474"/>
        <dbReference type="ChEBI" id="CHEBI:456216"/>
        <dbReference type="EC" id="5.6.2.4"/>
    </reaction>
</comment>
<dbReference type="GO" id="GO:0004386">
    <property type="term" value="F:helicase activity"/>
    <property type="evidence" value="ECO:0007669"/>
    <property type="project" value="UniProtKB-KW"/>
</dbReference>
<keyword evidence="3 9" id="KW-0347">Helicase</keyword>
<feature type="domain" description="UvrD-like helicase ATP-binding" evidence="10">
    <location>
        <begin position="10"/>
        <end position="268"/>
    </location>
</feature>
<accession>A0ABW9N322</accession>
<evidence type="ECO:0000256" key="7">
    <source>
        <dbReference type="ARBA" id="ARBA00034808"/>
    </source>
</evidence>
<evidence type="ECO:0000259" key="10">
    <source>
        <dbReference type="PROSITE" id="PS51198"/>
    </source>
</evidence>
<dbReference type="InterPro" id="IPR014017">
    <property type="entry name" value="DNA_helicase_UvrD-like_C"/>
</dbReference>
<evidence type="ECO:0000256" key="9">
    <source>
        <dbReference type="PROSITE-ProRule" id="PRU00560"/>
    </source>
</evidence>
<evidence type="ECO:0000313" key="12">
    <source>
        <dbReference type="Proteomes" id="UP000364097"/>
    </source>
</evidence>
<dbReference type="InterPro" id="IPR000212">
    <property type="entry name" value="DNA_helicase_UvrD/REP"/>
</dbReference>
<organism evidence="11 12">
    <name type="scientific">Campylobacter subantarcticus</name>
    <dbReference type="NCBI Taxonomy" id="497724"/>
    <lineage>
        <taxon>Bacteria</taxon>
        <taxon>Pseudomonadati</taxon>
        <taxon>Campylobacterota</taxon>
        <taxon>Epsilonproteobacteria</taxon>
        <taxon>Campylobacterales</taxon>
        <taxon>Campylobacteraceae</taxon>
        <taxon>Campylobacter</taxon>
    </lineage>
</organism>
<gene>
    <name evidence="11" type="ORF">A0Z09_001055</name>
</gene>
<dbReference type="SUPFAM" id="SSF52540">
    <property type="entry name" value="P-loop containing nucleoside triphosphate hydrolases"/>
    <property type="match status" value="1"/>
</dbReference>
<dbReference type="InterPro" id="IPR027417">
    <property type="entry name" value="P-loop_NTPase"/>
</dbReference>
<evidence type="ECO:0000256" key="4">
    <source>
        <dbReference type="ARBA" id="ARBA00022840"/>
    </source>
</evidence>
<dbReference type="Proteomes" id="UP000364097">
    <property type="component" value="Unassembled WGS sequence"/>
</dbReference>
<keyword evidence="2 9" id="KW-0378">Hydrolase</keyword>
<keyword evidence="4 9" id="KW-0067">ATP-binding</keyword>
<reference evidence="11" key="1">
    <citation type="submission" date="2019-08" db="EMBL/GenBank/DDBJ databases">
        <title>Rapid identification of Enteric Bacteria from Whole Genome Sequences (WGS) using Average Nucleotide Identity (ANI).</title>
        <authorList>
            <person name="Lane C."/>
        </authorList>
    </citation>
    <scope>NUCLEOTIDE SEQUENCE [LARGE SCALE GENOMIC DNA]</scope>
    <source>
        <strain evidence="11">2010D-8461</strain>
    </source>
</reference>
<keyword evidence="12" id="KW-1185">Reference proteome</keyword>
<dbReference type="Gene3D" id="3.40.50.300">
    <property type="entry name" value="P-loop containing nucleotide triphosphate hydrolases"/>
    <property type="match status" value="2"/>
</dbReference>
<dbReference type="EC" id="5.6.2.4" evidence="7"/>
<evidence type="ECO:0000313" key="11">
    <source>
        <dbReference type="EMBL" id="MPB98661.1"/>
    </source>
</evidence>